<accession>A0A179BSI0</accession>
<dbReference type="EMBL" id="LWBS01000176">
    <property type="protein sequence ID" value="OAP94618.1"/>
    <property type="molecule type" value="Genomic_DNA"/>
</dbReference>
<dbReference type="eggNOG" id="ENOG502ZZ3B">
    <property type="taxonomic scope" value="Bacteria"/>
</dbReference>
<evidence type="ECO:0000313" key="2">
    <source>
        <dbReference type="EMBL" id="OAP94618.1"/>
    </source>
</evidence>
<evidence type="ECO:0000256" key="1">
    <source>
        <dbReference type="SAM" id="MobiDB-lite"/>
    </source>
</evidence>
<gene>
    <name evidence="2" type="ORF">A4U53_20480</name>
</gene>
<organism evidence="2">
    <name type="scientific">Rhizobium leguminosarum</name>
    <dbReference type="NCBI Taxonomy" id="384"/>
    <lineage>
        <taxon>Bacteria</taxon>
        <taxon>Pseudomonadati</taxon>
        <taxon>Pseudomonadota</taxon>
        <taxon>Alphaproteobacteria</taxon>
        <taxon>Hyphomicrobiales</taxon>
        <taxon>Rhizobiaceae</taxon>
        <taxon>Rhizobium/Agrobacterium group</taxon>
        <taxon>Rhizobium</taxon>
    </lineage>
</organism>
<feature type="compositionally biased region" description="Basic and acidic residues" evidence="1">
    <location>
        <begin position="9"/>
        <end position="29"/>
    </location>
</feature>
<comment type="caution">
    <text evidence="2">The sequence shown here is derived from an EMBL/GenBank/DDBJ whole genome shotgun (WGS) entry which is preliminary data.</text>
</comment>
<sequence>MPIAGQPDNDDRSFGSPMEEHDMQTTRSKELADEYLRLGGKRLAKIDDNIVKIRHWEDDTPEAEAFWQKHIEPLDDKRRVEVETHLPTINDW</sequence>
<feature type="region of interest" description="Disordered" evidence="1">
    <location>
        <begin position="1"/>
        <end position="29"/>
    </location>
</feature>
<reference evidence="2" key="1">
    <citation type="submission" date="2016-04" db="EMBL/GenBank/DDBJ databases">
        <title>Fast-growing isolate from the root nodules of Vavilovia formosa.</title>
        <authorList>
            <person name="Kimeklis A."/>
            <person name="Safronova V."/>
            <person name="Belimov A."/>
            <person name="Andronov E."/>
        </authorList>
    </citation>
    <scope>NUCLEOTIDE SEQUENCE [LARGE SCALE GENOMIC DNA]</scope>
    <source>
        <strain evidence="2">Vaf-46</strain>
    </source>
</reference>
<proteinExistence type="predicted"/>
<dbReference type="AlphaFoldDB" id="A0A179BSI0"/>
<protein>
    <submittedName>
        <fullName evidence="2">Uncharacterized protein</fullName>
    </submittedName>
</protein>
<name>A0A179BSI0_RHILE</name>